<dbReference type="PROSITE" id="PS51340">
    <property type="entry name" value="MOSC"/>
    <property type="match status" value="1"/>
</dbReference>
<dbReference type="Gene3D" id="2.40.33.20">
    <property type="entry name" value="PK beta-barrel domain-like"/>
    <property type="match status" value="1"/>
</dbReference>
<feature type="domain" description="MOSC" evidence="1">
    <location>
        <begin position="156"/>
        <end position="303"/>
    </location>
</feature>
<dbReference type="AlphaFoldDB" id="A0A6L9QWK8"/>
<dbReference type="EMBL" id="JAAGLI010001252">
    <property type="protein sequence ID" value="NEA29927.1"/>
    <property type="molecule type" value="Genomic_DNA"/>
</dbReference>
<dbReference type="GO" id="GO:0030170">
    <property type="term" value="F:pyridoxal phosphate binding"/>
    <property type="evidence" value="ECO:0007669"/>
    <property type="project" value="InterPro"/>
</dbReference>
<dbReference type="InterPro" id="IPR011037">
    <property type="entry name" value="Pyrv_Knase-like_insert_dom_sf"/>
</dbReference>
<accession>A0A6L9QWK8</accession>
<dbReference type="GO" id="GO:0030151">
    <property type="term" value="F:molybdenum ion binding"/>
    <property type="evidence" value="ECO:0007669"/>
    <property type="project" value="InterPro"/>
</dbReference>
<dbReference type="InterPro" id="IPR005303">
    <property type="entry name" value="MOCOS_middle"/>
</dbReference>
<sequence>MTIPQTTTGTTTAAATVAGLWRYPVKSMAGETLPAATLTTEGILGDRAWALRDEARGGIADARTLPGLLNMTVRYPDEPTEDVPGPPVHITAPAAGADAVVVASTDPNAHRTLSALLGREVTLWPRLPATDTAHYRRTPPDDGDWDRYLREFFDVPTVADAPDLSALPPEVAEYQTIPGTYFDAFPLHLITDRTLGALAELASTTAPDVRRFRPNLLLTVPDHLPGPFPEYHWIGRRLRIGTAIVHVTTSTPRCVMISHPVADLPRDRHLLRTVHTRADHNVGVYARIEQGGAIRPGDTVTLLP</sequence>
<proteinExistence type="predicted"/>
<name>A0A6L9QWK8_9ACTN</name>
<evidence type="ECO:0000313" key="3">
    <source>
        <dbReference type="Proteomes" id="UP000475532"/>
    </source>
</evidence>
<evidence type="ECO:0000259" key="1">
    <source>
        <dbReference type="PROSITE" id="PS51340"/>
    </source>
</evidence>
<dbReference type="Proteomes" id="UP000475532">
    <property type="component" value="Unassembled WGS sequence"/>
</dbReference>
<dbReference type="Pfam" id="PF03473">
    <property type="entry name" value="MOSC"/>
    <property type="match status" value="1"/>
</dbReference>
<dbReference type="InterPro" id="IPR005302">
    <property type="entry name" value="MoCF_Sase_C"/>
</dbReference>
<dbReference type="GO" id="GO:0003824">
    <property type="term" value="F:catalytic activity"/>
    <property type="evidence" value="ECO:0007669"/>
    <property type="project" value="InterPro"/>
</dbReference>
<dbReference type="Pfam" id="PF03476">
    <property type="entry name" value="MOSC_N"/>
    <property type="match status" value="1"/>
</dbReference>
<dbReference type="SUPFAM" id="SSF50800">
    <property type="entry name" value="PK beta-barrel domain-like"/>
    <property type="match status" value="1"/>
</dbReference>
<gene>
    <name evidence="2" type="ORF">G3I70_46620</name>
</gene>
<organism evidence="2 3">
    <name type="scientific">Actinomadura bangladeshensis</name>
    <dbReference type="NCBI Taxonomy" id="453573"/>
    <lineage>
        <taxon>Bacteria</taxon>
        <taxon>Bacillati</taxon>
        <taxon>Actinomycetota</taxon>
        <taxon>Actinomycetes</taxon>
        <taxon>Streptosporangiales</taxon>
        <taxon>Thermomonosporaceae</taxon>
        <taxon>Actinomadura</taxon>
    </lineage>
</organism>
<dbReference type="RefSeq" id="WP_163064579.1">
    <property type="nucleotide sequence ID" value="NZ_JAAGLI010001252.1"/>
</dbReference>
<evidence type="ECO:0000313" key="2">
    <source>
        <dbReference type="EMBL" id="NEA29927.1"/>
    </source>
</evidence>
<comment type="caution">
    <text evidence="2">The sequence shown here is derived from an EMBL/GenBank/DDBJ whole genome shotgun (WGS) entry which is preliminary data.</text>
</comment>
<reference evidence="2 3" key="1">
    <citation type="submission" date="2020-01" db="EMBL/GenBank/DDBJ databases">
        <title>Insect and environment-associated Actinomycetes.</title>
        <authorList>
            <person name="Currrie C."/>
            <person name="Chevrette M."/>
            <person name="Carlson C."/>
            <person name="Stubbendieck R."/>
            <person name="Wendt-Pienkowski E."/>
        </authorList>
    </citation>
    <scope>NUCLEOTIDE SEQUENCE [LARGE SCALE GENOMIC DNA]</scope>
    <source>
        <strain evidence="2 3">SID10258</strain>
    </source>
</reference>
<protein>
    <submittedName>
        <fullName evidence="2">MOSC domain-containing protein</fullName>
    </submittedName>
</protein>